<dbReference type="GO" id="GO:0002100">
    <property type="term" value="P:tRNA wobble adenosine to inosine editing"/>
    <property type="evidence" value="ECO:0007669"/>
    <property type="project" value="InterPro"/>
</dbReference>
<reference evidence="3" key="1">
    <citation type="journal article" date="2020" name="Stud. Mycol.">
        <title>101 Dothideomycetes genomes: a test case for predicting lifestyles and emergence of pathogens.</title>
        <authorList>
            <person name="Haridas S."/>
            <person name="Albert R."/>
            <person name="Binder M."/>
            <person name="Bloem J."/>
            <person name="Labutti K."/>
            <person name="Salamov A."/>
            <person name="Andreopoulos B."/>
            <person name="Baker S."/>
            <person name="Barry K."/>
            <person name="Bills G."/>
            <person name="Bluhm B."/>
            <person name="Cannon C."/>
            <person name="Castanera R."/>
            <person name="Culley D."/>
            <person name="Daum C."/>
            <person name="Ezra D."/>
            <person name="Gonzalez J."/>
            <person name="Henrissat B."/>
            <person name="Kuo A."/>
            <person name="Liang C."/>
            <person name="Lipzen A."/>
            <person name="Lutzoni F."/>
            <person name="Magnuson J."/>
            <person name="Mondo S."/>
            <person name="Nolan M."/>
            <person name="Ohm R."/>
            <person name="Pangilinan J."/>
            <person name="Park H.-J."/>
            <person name="Ramirez L."/>
            <person name="Alfaro M."/>
            <person name="Sun H."/>
            <person name="Tritt A."/>
            <person name="Yoshinaga Y."/>
            <person name="Zwiers L.-H."/>
            <person name="Turgeon B."/>
            <person name="Goodwin S."/>
            <person name="Spatafora J."/>
            <person name="Crous P."/>
            <person name="Grigoriev I."/>
        </authorList>
    </citation>
    <scope>NUCLEOTIDE SEQUENCE</scope>
    <source>
        <strain evidence="3">CBS 260.36</strain>
    </source>
</reference>
<dbReference type="GO" id="GO:0003723">
    <property type="term" value="F:RNA binding"/>
    <property type="evidence" value="ECO:0007669"/>
    <property type="project" value="InterPro"/>
</dbReference>
<organism evidence="3 4">
    <name type="scientific">Myriangium duriaei CBS 260.36</name>
    <dbReference type="NCBI Taxonomy" id="1168546"/>
    <lineage>
        <taxon>Eukaryota</taxon>
        <taxon>Fungi</taxon>
        <taxon>Dikarya</taxon>
        <taxon>Ascomycota</taxon>
        <taxon>Pezizomycotina</taxon>
        <taxon>Dothideomycetes</taxon>
        <taxon>Dothideomycetidae</taxon>
        <taxon>Myriangiales</taxon>
        <taxon>Myriangiaceae</taxon>
        <taxon>Myriangium</taxon>
    </lineage>
</organism>
<evidence type="ECO:0000259" key="2">
    <source>
        <dbReference type="PROSITE" id="PS50141"/>
    </source>
</evidence>
<dbReference type="GO" id="GO:0043829">
    <property type="term" value="F:tRNA-specific adenosine-37 deaminase activity"/>
    <property type="evidence" value="ECO:0007669"/>
    <property type="project" value="TreeGrafter"/>
</dbReference>
<dbReference type="Proteomes" id="UP000799439">
    <property type="component" value="Unassembled WGS sequence"/>
</dbReference>
<dbReference type="Pfam" id="PF02137">
    <property type="entry name" value="A_deamin"/>
    <property type="match status" value="1"/>
</dbReference>
<protein>
    <recommendedName>
        <fullName evidence="2">A to I editase domain-containing protein</fullName>
    </recommendedName>
</protein>
<evidence type="ECO:0000313" key="4">
    <source>
        <dbReference type="Proteomes" id="UP000799439"/>
    </source>
</evidence>
<keyword evidence="4" id="KW-1185">Reference proteome</keyword>
<comment type="caution">
    <text evidence="3">The sequence shown here is derived from an EMBL/GenBank/DDBJ whole genome shotgun (WGS) entry which is preliminary data.</text>
</comment>
<dbReference type="PANTHER" id="PTHR47803">
    <property type="entry name" value="TRNA-SPECIFIC ADENOSINE DEAMINASE 1"/>
    <property type="match status" value="1"/>
</dbReference>
<dbReference type="PROSITE" id="PS50141">
    <property type="entry name" value="A_DEAMIN_EDITASE"/>
    <property type="match status" value="1"/>
</dbReference>
<dbReference type="InterPro" id="IPR042935">
    <property type="entry name" value="Tad1"/>
</dbReference>
<feature type="compositionally biased region" description="Low complexity" evidence="1">
    <location>
        <begin position="171"/>
        <end position="195"/>
    </location>
</feature>
<sequence>MENLGHSDPPDTNHESPNPDDIASAVLQRFAKLPANCKPRIASENGQKEWVPLAGIVAHDTTVPPPNLYCISLATGMKCSPSAHLLSSAGTVLHDSHAEVLAIRAFNRHLLTQCLSLLTSQPLTSPVLIERSPRSSPDSPPFHIRPSINFYMYTSTCPCGDASMDLLISRTPDSTPWSNPPSSSSTTTPSSPISSETAATTLLGRGHFSLLGLVRRKPSRPDAPPTLSKSCSDKLALKQCLSLLSSLTALLVDPGNVYLHALIMPHSEIHAAGVERAWGGAGRMKPLMGWKDGEYEFRPFEIWASGVEFEFVREEGAKASEKACVVYGEEREVVINGVLQGRKRTDPRGASGVSRRRMWALARELAVQLGDEGIFTALEGGNYGRVKDVDLLASRAAAKRHVTQHGLPGWAPNSVDRDWSL</sequence>
<feature type="domain" description="A to I editase" evidence="2">
    <location>
        <begin position="72"/>
        <end position="277"/>
    </location>
</feature>
<name>A0A9P4J496_9PEZI</name>
<dbReference type="SMART" id="SM00552">
    <property type="entry name" value="ADEAMc"/>
    <property type="match status" value="1"/>
</dbReference>
<evidence type="ECO:0000256" key="1">
    <source>
        <dbReference type="SAM" id="MobiDB-lite"/>
    </source>
</evidence>
<dbReference type="PANTHER" id="PTHR47803:SF1">
    <property type="entry name" value="TRNA-SPECIFIC ADENOSINE DEAMINASE 1"/>
    <property type="match status" value="1"/>
</dbReference>
<evidence type="ECO:0000313" key="3">
    <source>
        <dbReference type="EMBL" id="KAF2152133.1"/>
    </source>
</evidence>
<gene>
    <name evidence="3" type="ORF">K461DRAFT_294972</name>
</gene>
<proteinExistence type="predicted"/>
<feature type="region of interest" description="Disordered" evidence="1">
    <location>
        <begin position="170"/>
        <end position="195"/>
    </location>
</feature>
<dbReference type="EMBL" id="ML996087">
    <property type="protein sequence ID" value="KAF2152133.1"/>
    <property type="molecule type" value="Genomic_DNA"/>
</dbReference>
<feature type="region of interest" description="Disordered" evidence="1">
    <location>
        <begin position="1"/>
        <end position="21"/>
    </location>
</feature>
<dbReference type="AlphaFoldDB" id="A0A9P4J496"/>
<dbReference type="InterPro" id="IPR002466">
    <property type="entry name" value="A_deamin"/>
</dbReference>
<dbReference type="OrthoDB" id="10268011at2759"/>
<accession>A0A9P4J496</accession>